<dbReference type="Proteomes" id="UP000078512">
    <property type="component" value="Unassembled WGS sequence"/>
</dbReference>
<name>A0A197JLK6_9FUNG</name>
<evidence type="ECO:0000256" key="1">
    <source>
        <dbReference type="SAM" id="MobiDB-lite"/>
    </source>
</evidence>
<feature type="region of interest" description="Disordered" evidence="1">
    <location>
        <begin position="21"/>
        <end position="70"/>
    </location>
</feature>
<dbReference type="AlphaFoldDB" id="A0A197JLK6"/>
<evidence type="ECO:0000313" key="2">
    <source>
        <dbReference type="EMBL" id="OAQ26030.1"/>
    </source>
</evidence>
<keyword evidence="3" id="KW-1185">Reference proteome</keyword>
<gene>
    <name evidence="2" type="ORF">K457DRAFT_140629</name>
</gene>
<reference evidence="2 3" key="1">
    <citation type="submission" date="2016-05" db="EMBL/GenBank/DDBJ databases">
        <title>Genome sequencing reveals origins of a unique bacterial endosymbiosis in the earliest lineages of terrestrial Fungi.</title>
        <authorList>
            <consortium name="DOE Joint Genome Institute"/>
            <person name="Uehling J."/>
            <person name="Gryganskyi A."/>
            <person name="Hameed K."/>
            <person name="Tschaplinski T."/>
            <person name="Misztal P."/>
            <person name="Wu S."/>
            <person name="Desiro A."/>
            <person name="Vande Pol N."/>
            <person name="Du Z.-Y."/>
            <person name="Zienkiewicz A."/>
            <person name="Zienkiewicz K."/>
            <person name="Morin E."/>
            <person name="Tisserant E."/>
            <person name="Splivallo R."/>
            <person name="Hainaut M."/>
            <person name="Henrissat B."/>
            <person name="Ohm R."/>
            <person name="Kuo A."/>
            <person name="Yan J."/>
            <person name="Lipzen A."/>
            <person name="Nolan M."/>
            <person name="Labutti K."/>
            <person name="Barry K."/>
            <person name="Goldstein A."/>
            <person name="Labbe J."/>
            <person name="Schadt C."/>
            <person name="Tuskan G."/>
            <person name="Grigoriev I."/>
            <person name="Martin F."/>
            <person name="Vilgalys R."/>
            <person name="Bonito G."/>
        </authorList>
    </citation>
    <scope>NUCLEOTIDE SEQUENCE [LARGE SCALE GENOMIC DNA]</scope>
    <source>
        <strain evidence="2 3">AG-77</strain>
    </source>
</reference>
<proteinExistence type="predicted"/>
<protein>
    <submittedName>
        <fullName evidence="2">Uncharacterized protein</fullName>
    </submittedName>
</protein>
<feature type="compositionally biased region" description="Basic and acidic residues" evidence="1">
    <location>
        <begin position="55"/>
        <end position="70"/>
    </location>
</feature>
<dbReference type="EMBL" id="KV442071">
    <property type="protein sequence ID" value="OAQ26030.1"/>
    <property type="molecule type" value="Genomic_DNA"/>
</dbReference>
<feature type="compositionally biased region" description="Basic residues" evidence="1">
    <location>
        <begin position="21"/>
        <end position="45"/>
    </location>
</feature>
<organism evidence="2 3">
    <name type="scientific">Linnemannia elongata AG-77</name>
    <dbReference type="NCBI Taxonomy" id="1314771"/>
    <lineage>
        <taxon>Eukaryota</taxon>
        <taxon>Fungi</taxon>
        <taxon>Fungi incertae sedis</taxon>
        <taxon>Mucoromycota</taxon>
        <taxon>Mortierellomycotina</taxon>
        <taxon>Mortierellomycetes</taxon>
        <taxon>Mortierellales</taxon>
        <taxon>Mortierellaceae</taxon>
        <taxon>Linnemannia</taxon>
    </lineage>
</organism>
<accession>A0A197JLK6</accession>
<sequence length="70" mass="8104">MRYSCLLRVIIVPAVKKGAIPHHRRIHSKKQKVTNNKNHAKRRKIPSTPVHHQTHKGETDGKGRERGQKE</sequence>
<evidence type="ECO:0000313" key="3">
    <source>
        <dbReference type="Proteomes" id="UP000078512"/>
    </source>
</evidence>